<evidence type="ECO:0000313" key="3">
    <source>
        <dbReference type="EMBL" id="ETO32264.1"/>
    </source>
</evidence>
<dbReference type="Proteomes" id="UP000023152">
    <property type="component" value="Unassembled WGS sequence"/>
</dbReference>
<comment type="caution">
    <text evidence="3">The sequence shown here is derived from an EMBL/GenBank/DDBJ whole genome shotgun (WGS) entry which is preliminary data.</text>
</comment>
<evidence type="ECO:0000313" key="4">
    <source>
        <dbReference type="Proteomes" id="UP000023152"/>
    </source>
</evidence>
<keyword evidence="4" id="KW-1185">Reference proteome</keyword>
<dbReference type="AlphaFoldDB" id="X6P2F7"/>
<feature type="compositionally biased region" description="Basic residues" evidence="1">
    <location>
        <begin position="40"/>
        <end position="75"/>
    </location>
</feature>
<sequence>MYVLFSRKKIVRFFIFLYFYFYLRGYVKFGRKYKGKFVGKKKGKNKLKKRGKERKKKKKKLKKVTIGKKKKKIKRKKDEKIKKGKKIEKGRELKRKKGYYPKNHGRNNAQERDQVCYVRAKNGLFGQAALAVWSTTRNDRCGSELMEYKWHNVKGLFIAADDRQYFVKRSGIELRDLKEAFELNYPSVEIDDIARCESSTTGDASKRRKKIKYHLSVMPRIGDRVRIVVGKT</sequence>
<reference evidence="3 4" key="1">
    <citation type="journal article" date="2013" name="Curr. Biol.">
        <title>The Genome of the Foraminiferan Reticulomyxa filosa.</title>
        <authorList>
            <person name="Glockner G."/>
            <person name="Hulsmann N."/>
            <person name="Schleicher M."/>
            <person name="Noegel A.A."/>
            <person name="Eichinger L."/>
            <person name="Gallinger C."/>
            <person name="Pawlowski J."/>
            <person name="Sierra R."/>
            <person name="Euteneuer U."/>
            <person name="Pillet L."/>
            <person name="Moustafa A."/>
            <person name="Platzer M."/>
            <person name="Groth M."/>
            <person name="Szafranski K."/>
            <person name="Schliwa M."/>
        </authorList>
    </citation>
    <scope>NUCLEOTIDE SEQUENCE [LARGE SCALE GENOMIC DNA]</scope>
</reference>
<feature type="compositionally biased region" description="Basic and acidic residues" evidence="1">
    <location>
        <begin position="76"/>
        <end position="87"/>
    </location>
</feature>
<name>X6P2F7_RETFI</name>
<evidence type="ECO:0000256" key="1">
    <source>
        <dbReference type="SAM" id="MobiDB-lite"/>
    </source>
</evidence>
<feature type="region of interest" description="Disordered" evidence="1">
    <location>
        <begin position="40"/>
        <end position="87"/>
    </location>
</feature>
<dbReference type="EMBL" id="ASPP01004345">
    <property type="protein sequence ID" value="ETO32264.1"/>
    <property type="molecule type" value="Genomic_DNA"/>
</dbReference>
<evidence type="ECO:0000256" key="2">
    <source>
        <dbReference type="SAM" id="Phobius"/>
    </source>
</evidence>
<keyword evidence="2" id="KW-1133">Transmembrane helix</keyword>
<accession>X6P2F7</accession>
<feature type="transmembrane region" description="Helical" evidence="2">
    <location>
        <begin position="12"/>
        <end position="27"/>
    </location>
</feature>
<gene>
    <name evidence="3" type="ORF">RFI_04854</name>
</gene>
<organism evidence="3 4">
    <name type="scientific">Reticulomyxa filosa</name>
    <dbReference type="NCBI Taxonomy" id="46433"/>
    <lineage>
        <taxon>Eukaryota</taxon>
        <taxon>Sar</taxon>
        <taxon>Rhizaria</taxon>
        <taxon>Retaria</taxon>
        <taxon>Foraminifera</taxon>
        <taxon>Monothalamids</taxon>
        <taxon>Reticulomyxidae</taxon>
        <taxon>Reticulomyxa</taxon>
    </lineage>
</organism>
<keyword evidence="2" id="KW-0812">Transmembrane</keyword>
<protein>
    <submittedName>
        <fullName evidence="3">Uncharacterized protein</fullName>
    </submittedName>
</protein>
<keyword evidence="2" id="KW-0472">Membrane</keyword>
<proteinExistence type="predicted"/>